<evidence type="ECO:0000313" key="7">
    <source>
        <dbReference type="EMBL" id="MWV55749.1"/>
    </source>
</evidence>
<evidence type="ECO:0000256" key="4">
    <source>
        <dbReference type="ARBA" id="ARBA00023239"/>
    </source>
</evidence>
<feature type="domain" description="CENP-V/GFA" evidence="5">
    <location>
        <begin position="2"/>
        <end position="121"/>
    </location>
</feature>
<dbReference type="EMBL" id="WLCG01000002">
    <property type="protein sequence ID" value="MTB63768.1"/>
    <property type="molecule type" value="Genomic_DNA"/>
</dbReference>
<name>A0A6I4R883_9STRE</name>
<keyword evidence="8" id="KW-1185">Reference proteome</keyword>
<dbReference type="PANTHER" id="PTHR33337:SF40">
    <property type="entry name" value="CENP-V_GFA DOMAIN-CONTAINING PROTEIN-RELATED"/>
    <property type="match status" value="1"/>
</dbReference>
<dbReference type="Pfam" id="PF04828">
    <property type="entry name" value="GFA"/>
    <property type="match status" value="1"/>
</dbReference>
<keyword evidence="4" id="KW-0456">Lyase</keyword>
<evidence type="ECO:0000313" key="8">
    <source>
        <dbReference type="Proteomes" id="UP000435060"/>
    </source>
</evidence>
<keyword evidence="3" id="KW-0862">Zinc</keyword>
<dbReference type="SUPFAM" id="SSF51316">
    <property type="entry name" value="Mss4-like"/>
    <property type="match status" value="1"/>
</dbReference>
<comment type="similarity">
    <text evidence="1">Belongs to the Gfa family.</text>
</comment>
<proteinExistence type="inferred from homology"/>
<dbReference type="GO" id="GO:0016846">
    <property type="term" value="F:carbon-sulfur lyase activity"/>
    <property type="evidence" value="ECO:0007669"/>
    <property type="project" value="InterPro"/>
</dbReference>
<dbReference type="PANTHER" id="PTHR33337">
    <property type="entry name" value="GFA DOMAIN-CONTAINING PROTEIN"/>
    <property type="match status" value="1"/>
</dbReference>
<reference evidence="6 8" key="2">
    <citation type="submission" date="2019-11" db="EMBL/GenBank/DDBJ databases">
        <title>Streptococcis sp. isolated from the respiratory tract of Marmot.</title>
        <authorList>
            <person name="Zhang G."/>
        </authorList>
    </citation>
    <scope>NUCLEOTIDE SEQUENCE [LARGE SCALE GENOMIC DNA]</scope>
    <source>
        <strain evidence="6">Zg-86</strain>
        <strain evidence="8">zg-86</strain>
    </source>
</reference>
<gene>
    <name evidence="6" type="ORF">GGG87_01915</name>
    <name evidence="7" type="ORF">GGH11_01915</name>
</gene>
<dbReference type="EMBL" id="WUBJ01000002">
    <property type="protein sequence ID" value="MWV55749.1"/>
    <property type="molecule type" value="Genomic_DNA"/>
</dbReference>
<dbReference type="Gene3D" id="3.90.1590.10">
    <property type="entry name" value="glutathione-dependent formaldehyde- activating enzyme (gfa)"/>
    <property type="match status" value="1"/>
</dbReference>
<organism evidence="7 9">
    <name type="scientific">Streptococcus zhangguiae</name>
    <dbReference type="NCBI Taxonomy" id="2664091"/>
    <lineage>
        <taxon>Bacteria</taxon>
        <taxon>Bacillati</taxon>
        <taxon>Bacillota</taxon>
        <taxon>Bacilli</taxon>
        <taxon>Lactobacillales</taxon>
        <taxon>Streptococcaceae</taxon>
        <taxon>Streptococcus</taxon>
    </lineage>
</organism>
<dbReference type="InterPro" id="IPR006913">
    <property type="entry name" value="CENP-V/GFA"/>
</dbReference>
<dbReference type="PROSITE" id="PS51891">
    <property type="entry name" value="CENP_V_GFA"/>
    <property type="match status" value="1"/>
</dbReference>
<accession>A0A6I4R883</accession>
<dbReference type="AlphaFoldDB" id="A0A6I4R883"/>
<dbReference type="Proteomes" id="UP000435423">
    <property type="component" value="Unassembled WGS sequence"/>
</dbReference>
<keyword evidence="2" id="KW-0479">Metal-binding</keyword>
<dbReference type="RefSeq" id="WP_154607782.1">
    <property type="nucleotide sequence ID" value="NZ_CP072115.1"/>
</dbReference>
<dbReference type="Proteomes" id="UP000435060">
    <property type="component" value="Unassembled WGS sequence"/>
</dbReference>
<dbReference type="InterPro" id="IPR011057">
    <property type="entry name" value="Mss4-like_sf"/>
</dbReference>
<evidence type="ECO:0000256" key="3">
    <source>
        <dbReference type="ARBA" id="ARBA00022833"/>
    </source>
</evidence>
<evidence type="ECO:0000256" key="1">
    <source>
        <dbReference type="ARBA" id="ARBA00005495"/>
    </source>
</evidence>
<sequence length="128" mass="14438">MIKGSCLCGKVTYEVTELISPIVFCHCSFCRKASSTAFSANALVDLASFQLLSGQEALVIYESSPRKIRHYCKQCHSQLYHTKADMPGQLTLKLGTIDRCDQDLGKLERKHIHDEQTVPWLYSSKINI</sequence>
<protein>
    <submittedName>
        <fullName evidence="7">GFA family protein</fullName>
    </submittedName>
</protein>
<evidence type="ECO:0000259" key="5">
    <source>
        <dbReference type="PROSITE" id="PS51891"/>
    </source>
</evidence>
<evidence type="ECO:0000256" key="2">
    <source>
        <dbReference type="ARBA" id="ARBA00022723"/>
    </source>
</evidence>
<evidence type="ECO:0000313" key="9">
    <source>
        <dbReference type="Proteomes" id="UP000435423"/>
    </source>
</evidence>
<dbReference type="GO" id="GO:0046872">
    <property type="term" value="F:metal ion binding"/>
    <property type="evidence" value="ECO:0007669"/>
    <property type="project" value="UniProtKB-KW"/>
</dbReference>
<evidence type="ECO:0000313" key="6">
    <source>
        <dbReference type="EMBL" id="MTB63768.1"/>
    </source>
</evidence>
<reference evidence="7 9" key="1">
    <citation type="submission" date="2019-10" db="EMBL/GenBank/DDBJ databases">
        <title>Streptococcis sp, isolated from the respiratory tract of Marmot.</title>
        <authorList>
            <person name="Zhang G."/>
        </authorList>
    </citation>
    <scope>NUCLEOTIDE SEQUENCE [LARGE SCALE GENOMIC DNA]</scope>
    <source>
        <strain evidence="9">zg-70</strain>
        <strain evidence="7">Zg-70</strain>
    </source>
</reference>
<comment type="caution">
    <text evidence="7">The sequence shown here is derived from an EMBL/GenBank/DDBJ whole genome shotgun (WGS) entry which is preliminary data.</text>
</comment>